<evidence type="ECO:0000256" key="2">
    <source>
        <dbReference type="ARBA" id="ARBA00023015"/>
    </source>
</evidence>
<keyword evidence="2" id="KW-0805">Transcription regulation</keyword>
<evidence type="ECO:0000256" key="1">
    <source>
        <dbReference type="ARBA" id="ARBA00011046"/>
    </source>
</evidence>
<sequence>MKQKQISELEQEVMNIAWMLGECTIREVFDKLVESRSLAYTTVATLLNRLYEKGLLKRDTKENIVYFSPKVSKESYGKKVANVFLNKFFDAFGDTAVASFAQSLDKLPKDKKEHILELLSDYENKNK</sequence>
<accession>A0A1F4VHZ3</accession>
<keyword evidence="4" id="KW-0804">Transcription</keyword>
<organism evidence="5 6">
    <name type="scientific">candidate division WWE3 bacterium RIFCSPLOWO2_01_FULL_41_9</name>
    <dbReference type="NCBI Taxonomy" id="1802626"/>
    <lineage>
        <taxon>Bacteria</taxon>
        <taxon>Katanobacteria</taxon>
    </lineage>
</organism>
<comment type="similarity">
    <text evidence="1">Belongs to the BlaI transcriptional regulatory family.</text>
</comment>
<gene>
    <name evidence="5" type="ORF">A2976_04105</name>
</gene>
<dbReference type="GO" id="GO:0003677">
    <property type="term" value="F:DNA binding"/>
    <property type="evidence" value="ECO:0007669"/>
    <property type="project" value="UniProtKB-KW"/>
</dbReference>
<dbReference type="Proteomes" id="UP000178346">
    <property type="component" value="Unassembled WGS sequence"/>
</dbReference>
<name>A0A1F4VHZ3_UNCKA</name>
<dbReference type="EMBL" id="MEVJ01000039">
    <property type="protein sequence ID" value="OGC56852.1"/>
    <property type="molecule type" value="Genomic_DNA"/>
</dbReference>
<keyword evidence="3" id="KW-0238">DNA-binding</keyword>
<dbReference type="InterPro" id="IPR005650">
    <property type="entry name" value="BlaI_family"/>
</dbReference>
<evidence type="ECO:0008006" key="7">
    <source>
        <dbReference type="Google" id="ProtNLM"/>
    </source>
</evidence>
<dbReference type="AlphaFoldDB" id="A0A1F4VHZ3"/>
<evidence type="ECO:0000256" key="4">
    <source>
        <dbReference type="ARBA" id="ARBA00023163"/>
    </source>
</evidence>
<dbReference type="SUPFAM" id="SSF46785">
    <property type="entry name" value="Winged helix' DNA-binding domain"/>
    <property type="match status" value="1"/>
</dbReference>
<evidence type="ECO:0000313" key="6">
    <source>
        <dbReference type="Proteomes" id="UP000178346"/>
    </source>
</evidence>
<proteinExistence type="inferred from homology"/>
<dbReference type="PIRSF" id="PIRSF019455">
    <property type="entry name" value="CopR_AtkY"/>
    <property type="match status" value="1"/>
</dbReference>
<dbReference type="Gene3D" id="1.10.10.10">
    <property type="entry name" value="Winged helix-like DNA-binding domain superfamily/Winged helix DNA-binding domain"/>
    <property type="match status" value="1"/>
</dbReference>
<evidence type="ECO:0000313" key="5">
    <source>
        <dbReference type="EMBL" id="OGC56852.1"/>
    </source>
</evidence>
<dbReference type="Pfam" id="PF03965">
    <property type="entry name" value="Penicillinase_R"/>
    <property type="match status" value="1"/>
</dbReference>
<evidence type="ECO:0000256" key="3">
    <source>
        <dbReference type="ARBA" id="ARBA00023125"/>
    </source>
</evidence>
<protein>
    <recommendedName>
        <fullName evidence="7">CopY family transcriptional regulator</fullName>
    </recommendedName>
</protein>
<reference evidence="5 6" key="1">
    <citation type="journal article" date="2016" name="Nat. Commun.">
        <title>Thousands of microbial genomes shed light on interconnected biogeochemical processes in an aquifer system.</title>
        <authorList>
            <person name="Anantharaman K."/>
            <person name="Brown C.T."/>
            <person name="Hug L.A."/>
            <person name="Sharon I."/>
            <person name="Castelle C.J."/>
            <person name="Probst A.J."/>
            <person name="Thomas B.C."/>
            <person name="Singh A."/>
            <person name="Wilkins M.J."/>
            <person name="Karaoz U."/>
            <person name="Brodie E.L."/>
            <person name="Williams K.H."/>
            <person name="Hubbard S.S."/>
            <person name="Banfield J.F."/>
        </authorList>
    </citation>
    <scope>NUCLEOTIDE SEQUENCE [LARGE SCALE GENOMIC DNA]</scope>
</reference>
<dbReference type="InterPro" id="IPR036390">
    <property type="entry name" value="WH_DNA-bd_sf"/>
</dbReference>
<comment type="caution">
    <text evidence="5">The sequence shown here is derived from an EMBL/GenBank/DDBJ whole genome shotgun (WGS) entry which is preliminary data.</text>
</comment>
<dbReference type="InterPro" id="IPR036388">
    <property type="entry name" value="WH-like_DNA-bd_sf"/>
</dbReference>
<dbReference type="GO" id="GO:0045892">
    <property type="term" value="P:negative regulation of DNA-templated transcription"/>
    <property type="evidence" value="ECO:0007669"/>
    <property type="project" value="InterPro"/>
</dbReference>